<keyword evidence="3" id="KW-1185">Reference proteome</keyword>
<name>A0ABR2KP19_9EUKA</name>
<protein>
    <recommendedName>
        <fullName evidence="4">Sel1 repeat family protein</fullName>
    </recommendedName>
</protein>
<dbReference type="InterPro" id="IPR050767">
    <property type="entry name" value="Sel1_AlgK"/>
</dbReference>
<comment type="similarity">
    <text evidence="1">Belongs to the sel-1 family.</text>
</comment>
<comment type="caution">
    <text evidence="2">The sequence shown here is derived from an EMBL/GenBank/DDBJ whole genome shotgun (WGS) entry which is preliminary data.</text>
</comment>
<dbReference type="SUPFAM" id="SSF81901">
    <property type="entry name" value="HCP-like"/>
    <property type="match status" value="1"/>
</dbReference>
<gene>
    <name evidence="2" type="ORF">M9Y10_030106</name>
</gene>
<dbReference type="Proteomes" id="UP001470230">
    <property type="component" value="Unassembled WGS sequence"/>
</dbReference>
<dbReference type="InterPro" id="IPR006597">
    <property type="entry name" value="Sel1-like"/>
</dbReference>
<organism evidence="2 3">
    <name type="scientific">Tritrichomonas musculus</name>
    <dbReference type="NCBI Taxonomy" id="1915356"/>
    <lineage>
        <taxon>Eukaryota</taxon>
        <taxon>Metamonada</taxon>
        <taxon>Parabasalia</taxon>
        <taxon>Tritrichomonadida</taxon>
        <taxon>Tritrichomonadidae</taxon>
        <taxon>Tritrichomonas</taxon>
    </lineage>
</organism>
<dbReference type="EMBL" id="JAPFFF010000004">
    <property type="protein sequence ID" value="KAK8892855.1"/>
    <property type="molecule type" value="Genomic_DNA"/>
</dbReference>
<dbReference type="Gene3D" id="1.25.40.10">
    <property type="entry name" value="Tetratricopeptide repeat domain"/>
    <property type="match status" value="1"/>
</dbReference>
<dbReference type="PANTHER" id="PTHR11102:SF160">
    <property type="entry name" value="ERAD-ASSOCIATED E3 UBIQUITIN-PROTEIN LIGASE COMPONENT HRD3"/>
    <property type="match status" value="1"/>
</dbReference>
<evidence type="ECO:0000313" key="2">
    <source>
        <dbReference type="EMBL" id="KAK8892855.1"/>
    </source>
</evidence>
<evidence type="ECO:0000313" key="3">
    <source>
        <dbReference type="Proteomes" id="UP001470230"/>
    </source>
</evidence>
<dbReference type="PANTHER" id="PTHR11102">
    <property type="entry name" value="SEL-1-LIKE PROTEIN"/>
    <property type="match status" value="1"/>
</dbReference>
<sequence>MLASINGCREANFAHGFLLHKGKEVKRDMSEAIHYYKEASSFNDQYAKNNLGIIYRYGYDNVEGRIGNAIVYFEEAIRQKGDCLSMYNLVHIHIYDEKIQGDLDKAIGLLIRSSSKFIPSTILLSLVLVKKFCFNIDTINREIKNIVGITDVLINQVYRNIYK</sequence>
<evidence type="ECO:0000256" key="1">
    <source>
        <dbReference type="ARBA" id="ARBA00038101"/>
    </source>
</evidence>
<proteinExistence type="inferred from homology"/>
<dbReference type="Pfam" id="PF08238">
    <property type="entry name" value="Sel1"/>
    <property type="match status" value="2"/>
</dbReference>
<accession>A0ABR2KP19</accession>
<reference evidence="2 3" key="1">
    <citation type="submission" date="2024-04" db="EMBL/GenBank/DDBJ databases">
        <title>Tritrichomonas musculus Genome.</title>
        <authorList>
            <person name="Alves-Ferreira E."/>
            <person name="Grigg M."/>
            <person name="Lorenzi H."/>
            <person name="Galac M."/>
        </authorList>
    </citation>
    <scope>NUCLEOTIDE SEQUENCE [LARGE SCALE GENOMIC DNA]</scope>
    <source>
        <strain evidence="2 3">EAF2021</strain>
    </source>
</reference>
<evidence type="ECO:0008006" key="4">
    <source>
        <dbReference type="Google" id="ProtNLM"/>
    </source>
</evidence>
<dbReference type="SMART" id="SM00671">
    <property type="entry name" value="SEL1"/>
    <property type="match status" value="2"/>
</dbReference>
<dbReference type="InterPro" id="IPR011990">
    <property type="entry name" value="TPR-like_helical_dom_sf"/>
</dbReference>